<dbReference type="SMART" id="SM00248">
    <property type="entry name" value="ANK"/>
    <property type="match status" value="2"/>
</dbReference>
<keyword evidence="1" id="KW-0677">Repeat</keyword>
<evidence type="ECO:0000313" key="5">
    <source>
        <dbReference type="Proteomes" id="UP000789572"/>
    </source>
</evidence>
<gene>
    <name evidence="4" type="ORF">POCULU_LOCUS7607</name>
</gene>
<dbReference type="PANTHER" id="PTHR24126:SF14">
    <property type="entry name" value="ANK_REP_REGION DOMAIN-CONTAINING PROTEIN"/>
    <property type="match status" value="1"/>
</dbReference>
<evidence type="ECO:0000256" key="1">
    <source>
        <dbReference type="ARBA" id="ARBA00022737"/>
    </source>
</evidence>
<comment type="caution">
    <text evidence="4">The sequence shown here is derived from an EMBL/GenBank/DDBJ whole genome shotgun (WGS) entry which is preliminary data.</text>
</comment>
<dbReference type="AlphaFoldDB" id="A0A9N9GI33"/>
<dbReference type="InterPro" id="IPR036770">
    <property type="entry name" value="Ankyrin_rpt-contain_sf"/>
</dbReference>
<dbReference type="PANTHER" id="PTHR24126">
    <property type="entry name" value="ANKYRIN REPEAT, PH AND SEC7 DOMAIN CONTAINING PROTEIN SECG-RELATED"/>
    <property type="match status" value="1"/>
</dbReference>
<feature type="repeat" description="ANK" evidence="3">
    <location>
        <begin position="96"/>
        <end position="128"/>
    </location>
</feature>
<proteinExistence type="predicted"/>
<organism evidence="4 5">
    <name type="scientific">Paraglomus occultum</name>
    <dbReference type="NCBI Taxonomy" id="144539"/>
    <lineage>
        <taxon>Eukaryota</taxon>
        <taxon>Fungi</taxon>
        <taxon>Fungi incertae sedis</taxon>
        <taxon>Mucoromycota</taxon>
        <taxon>Glomeromycotina</taxon>
        <taxon>Glomeromycetes</taxon>
        <taxon>Paraglomerales</taxon>
        <taxon>Paraglomeraceae</taxon>
        <taxon>Paraglomus</taxon>
    </lineage>
</organism>
<evidence type="ECO:0000256" key="2">
    <source>
        <dbReference type="ARBA" id="ARBA00023043"/>
    </source>
</evidence>
<dbReference type="PROSITE" id="PS50088">
    <property type="entry name" value="ANK_REPEAT"/>
    <property type="match status" value="1"/>
</dbReference>
<dbReference type="OrthoDB" id="660555at2759"/>
<evidence type="ECO:0000313" key="4">
    <source>
        <dbReference type="EMBL" id="CAG8603852.1"/>
    </source>
</evidence>
<sequence>MVSSPPLYQSLIPDSVHPPIPGESHRFYGNSHIKEVKLPENAHSDLTNEHGLESSNQELNIHEAAAAGKLRKVQELFADGDNTKSFLLANNAKTTTGLTPLHYAASRGHFDVVKWLVDSAGAIVDLEDITGETALLKMGKQKEIIVNI</sequence>
<keyword evidence="2 3" id="KW-0040">ANK repeat</keyword>
<dbReference type="PROSITE" id="PS50297">
    <property type="entry name" value="ANK_REP_REGION"/>
    <property type="match status" value="1"/>
</dbReference>
<reference evidence="4" key="1">
    <citation type="submission" date="2021-06" db="EMBL/GenBank/DDBJ databases">
        <authorList>
            <person name="Kallberg Y."/>
            <person name="Tangrot J."/>
            <person name="Rosling A."/>
        </authorList>
    </citation>
    <scope>NUCLEOTIDE SEQUENCE</scope>
    <source>
        <strain evidence="4">IA702</strain>
    </source>
</reference>
<evidence type="ECO:0000256" key="3">
    <source>
        <dbReference type="PROSITE-ProRule" id="PRU00023"/>
    </source>
</evidence>
<name>A0A9N9GI33_9GLOM</name>
<dbReference type="Pfam" id="PF12796">
    <property type="entry name" value="Ank_2"/>
    <property type="match status" value="1"/>
</dbReference>
<dbReference type="Proteomes" id="UP000789572">
    <property type="component" value="Unassembled WGS sequence"/>
</dbReference>
<protein>
    <submittedName>
        <fullName evidence="4">7323_t:CDS:1</fullName>
    </submittedName>
</protein>
<dbReference type="Gene3D" id="1.25.40.20">
    <property type="entry name" value="Ankyrin repeat-containing domain"/>
    <property type="match status" value="1"/>
</dbReference>
<dbReference type="EMBL" id="CAJVPJ010001793">
    <property type="protein sequence ID" value="CAG8603852.1"/>
    <property type="molecule type" value="Genomic_DNA"/>
</dbReference>
<accession>A0A9N9GI33</accession>
<keyword evidence="5" id="KW-1185">Reference proteome</keyword>
<dbReference type="SUPFAM" id="SSF48403">
    <property type="entry name" value="Ankyrin repeat"/>
    <property type="match status" value="1"/>
</dbReference>
<dbReference type="InterPro" id="IPR002110">
    <property type="entry name" value="Ankyrin_rpt"/>
</dbReference>